<dbReference type="PANTHER" id="PTHR46956:SF1">
    <property type="entry name" value="NUCLEOSIDE DIPHOSPHATE KINASE 6"/>
    <property type="match status" value="1"/>
</dbReference>
<comment type="cofactor">
    <cofactor evidence="1">
        <name>Mg(2+)</name>
        <dbReference type="ChEBI" id="CHEBI:18420"/>
    </cofactor>
</comment>
<dbReference type="SUPFAM" id="SSF54919">
    <property type="entry name" value="Nucleoside diphosphate kinase, NDK"/>
    <property type="match status" value="1"/>
</dbReference>
<accession>A0AA35TBP0</accession>
<proteinExistence type="inferred from homology"/>
<dbReference type="Proteomes" id="UP001174909">
    <property type="component" value="Unassembled WGS sequence"/>
</dbReference>
<dbReference type="EMBL" id="CASHTH010003398">
    <property type="protein sequence ID" value="CAI8044476.1"/>
    <property type="molecule type" value="Genomic_DNA"/>
</dbReference>
<keyword evidence="3" id="KW-0479">Metal-binding</keyword>
<feature type="domain" description="Nucleoside diphosphate kinase-like" evidence="9">
    <location>
        <begin position="1"/>
        <end position="77"/>
    </location>
</feature>
<dbReference type="InterPro" id="IPR037994">
    <property type="entry name" value="NDPk6"/>
</dbReference>
<evidence type="ECO:0000313" key="10">
    <source>
        <dbReference type="EMBL" id="CAI8044476.1"/>
    </source>
</evidence>
<dbReference type="GO" id="GO:0005524">
    <property type="term" value="F:ATP binding"/>
    <property type="evidence" value="ECO:0007669"/>
    <property type="project" value="UniProtKB-KW"/>
</dbReference>
<dbReference type="SMART" id="SM00562">
    <property type="entry name" value="NDK"/>
    <property type="match status" value="1"/>
</dbReference>
<evidence type="ECO:0000256" key="3">
    <source>
        <dbReference type="ARBA" id="ARBA00022723"/>
    </source>
</evidence>
<evidence type="ECO:0000256" key="2">
    <source>
        <dbReference type="ARBA" id="ARBA00022679"/>
    </source>
</evidence>
<keyword evidence="7" id="KW-0460">Magnesium</keyword>
<dbReference type="PANTHER" id="PTHR46956">
    <property type="entry name" value="NUCLEOSIDE DIPHOSPHATE KINASE 6"/>
    <property type="match status" value="1"/>
</dbReference>
<evidence type="ECO:0000256" key="4">
    <source>
        <dbReference type="ARBA" id="ARBA00022741"/>
    </source>
</evidence>
<dbReference type="PROSITE" id="PS51374">
    <property type="entry name" value="NDPK_LIKE"/>
    <property type="match status" value="1"/>
</dbReference>
<keyword evidence="5 10" id="KW-0418">Kinase</keyword>
<dbReference type="GO" id="GO:0046872">
    <property type="term" value="F:metal ion binding"/>
    <property type="evidence" value="ECO:0007669"/>
    <property type="project" value="UniProtKB-KW"/>
</dbReference>
<evidence type="ECO:0000259" key="9">
    <source>
        <dbReference type="SMART" id="SM00562"/>
    </source>
</evidence>
<evidence type="ECO:0000256" key="5">
    <source>
        <dbReference type="ARBA" id="ARBA00022777"/>
    </source>
</evidence>
<dbReference type="GO" id="GO:0004550">
    <property type="term" value="F:nucleoside diphosphate kinase activity"/>
    <property type="evidence" value="ECO:0007669"/>
    <property type="project" value="InterPro"/>
</dbReference>
<keyword evidence="2" id="KW-0808">Transferase</keyword>
<dbReference type="Pfam" id="PF00334">
    <property type="entry name" value="NDK"/>
    <property type="match status" value="1"/>
</dbReference>
<name>A0AA35TBP0_GEOBA</name>
<evidence type="ECO:0000256" key="6">
    <source>
        <dbReference type="ARBA" id="ARBA00022840"/>
    </source>
</evidence>
<evidence type="ECO:0000256" key="7">
    <source>
        <dbReference type="ARBA" id="ARBA00022842"/>
    </source>
</evidence>
<comment type="similarity">
    <text evidence="8">Belongs to the NDK family.</text>
</comment>
<keyword evidence="6" id="KW-0067">ATP-binding</keyword>
<evidence type="ECO:0000256" key="8">
    <source>
        <dbReference type="PROSITE-ProRule" id="PRU00706"/>
    </source>
</evidence>
<dbReference type="InterPro" id="IPR034907">
    <property type="entry name" value="NDK-like_dom"/>
</dbReference>
<gene>
    <name evidence="10" type="ORF">GBAR_LOCUS24669</name>
</gene>
<keyword evidence="11" id="KW-1185">Reference proteome</keyword>
<comment type="caution">
    <text evidence="10">The sequence shown here is derived from an EMBL/GenBank/DDBJ whole genome shotgun (WGS) entry which is preliminary data.</text>
</comment>
<comment type="caution">
    <text evidence="8">Lacks conserved residue(s) required for the propagation of feature annotation.</text>
</comment>
<dbReference type="InterPro" id="IPR036850">
    <property type="entry name" value="NDK-like_dom_sf"/>
</dbReference>
<evidence type="ECO:0000313" key="11">
    <source>
        <dbReference type="Proteomes" id="UP001174909"/>
    </source>
</evidence>
<keyword evidence="4" id="KW-0547">Nucleotide-binding</keyword>
<sequence length="118" mass="13295">MMSGETEALVLAHSQALQRWRDLMGPTKPSLAQSLAPDSIRALHGLTDTRNAVHGSGCEAGFLMEMDILFPDFNIQQWYQTEEPLFRVGRVSFCEHSLTHRPLALHPEPHQEKLSMSL</sequence>
<dbReference type="AlphaFoldDB" id="A0AA35TBP0"/>
<reference evidence="10" key="1">
    <citation type="submission" date="2023-03" db="EMBL/GenBank/DDBJ databases">
        <authorList>
            <person name="Steffen K."/>
            <person name="Cardenas P."/>
        </authorList>
    </citation>
    <scope>NUCLEOTIDE SEQUENCE</scope>
</reference>
<organism evidence="10 11">
    <name type="scientific">Geodia barretti</name>
    <name type="common">Barrett's horny sponge</name>
    <dbReference type="NCBI Taxonomy" id="519541"/>
    <lineage>
        <taxon>Eukaryota</taxon>
        <taxon>Metazoa</taxon>
        <taxon>Porifera</taxon>
        <taxon>Demospongiae</taxon>
        <taxon>Heteroscleromorpha</taxon>
        <taxon>Tetractinellida</taxon>
        <taxon>Astrophorina</taxon>
        <taxon>Geodiidae</taxon>
        <taxon>Geodia</taxon>
    </lineage>
</organism>
<dbReference type="Gene3D" id="3.30.70.141">
    <property type="entry name" value="Nucleoside diphosphate kinase-like domain"/>
    <property type="match status" value="1"/>
</dbReference>
<protein>
    <submittedName>
        <fullName evidence="10">Nucleoside diphosphate kinase 6</fullName>
    </submittedName>
</protein>
<evidence type="ECO:0000256" key="1">
    <source>
        <dbReference type="ARBA" id="ARBA00001946"/>
    </source>
</evidence>